<dbReference type="SMART" id="SM00540">
    <property type="entry name" value="LEM"/>
    <property type="match status" value="1"/>
</dbReference>
<feature type="transmembrane region" description="Helical" evidence="1">
    <location>
        <begin position="140"/>
        <end position="158"/>
    </location>
</feature>
<name>A0ABD1KXY2_9TELE</name>
<dbReference type="SUPFAM" id="SSF63451">
    <property type="entry name" value="LEM domain"/>
    <property type="match status" value="1"/>
</dbReference>
<organism evidence="3 4">
    <name type="scientific">Coilia grayii</name>
    <name type="common">Gray's grenadier anchovy</name>
    <dbReference type="NCBI Taxonomy" id="363190"/>
    <lineage>
        <taxon>Eukaryota</taxon>
        <taxon>Metazoa</taxon>
        <taxon>Chordata</taxon>
        <taxon>Craniata</taxon>
        <taxon>Vertebrata</taxon>
        <taxon>Euteleostomi</taxon>
        <taxon>Actinopterygii</taxon>
        <taxon>Neopterygii</taxon>
        <taxon>Teleostei</taxon>
        <taxon>Clupei</taxon>
        <taxon>Clupeiformes</taxon>
        <taxon>Clupeoidei</taxon>
        <taxon>Engraulidae</taxon>
        <taxon>Coilinae</taxon>
        <taxon>Coilia</taxon>
    </lineage>
</organism>
<sequence>MSDLSAKSAEEIRDLLDEYGIKHGPVVGTTRSLYEKKLREAMAKGSPKQSPDKTYYREEEEEVTYIHYHPPVRNEGFGDVVRRPRTVEYTHEVDHHYEEPIINRTQASAYQNLSYSKPPPLKATHQKPVHEAPKSGGVPGWLRVLVFVLIAVFLYYVYSTMETPKENPFNGIEA</sequence>
<reference evidence="3 4" key="1">
    <citation type="submission" date="2024-09" db="EMBL/GenBank/DDBJ databases">
        <title>A chromosome-level genome assembly of Gray's grenadier anchovy, Coilia grayii.</title>
        <authorList>
            <person name="Fu Z."/>
        </authorList>
    </citation>
    <scope>NUCLEOTIDE SEQUENCE [LARGE SCALE GENOMIC DNA]</scope>
    <source>
        <strain evidence="3">G4</strain>
        <tissue evidence="3">Muscle</tissue>
    </source>
</reference>
<keyword evidence="1" id="KW-0812">Transmembrane</keyword>
<dbReference type="PROSITE" id="PS50954">
    <property type="entry name" value="LEM"/>
    <property type="match status" value="1"/>
</dbReference>
<dbReference type="Proteomes" id="UP001591681">
    <property type="component" value="Unassembled WGS sequence"/>
</dbReference>
<dbReference type="PANTHER" id="PTHR12019:SF5">
    <property type="entry name" value="EMERIN (EMERY-DREIFUSS MUSCULAR DYSTROPHY)"/>
    <property type="match status" value="1"/>
</dbReference>
<dbReference type="InterPro" id="IPR003887">
    <property type="entry name" value="LEM_dom"/>
</dbReference>
<proteinExistence type="predicted"/>
<dbReference type="EMBL" id="JBHFQA010000001">
    <property type="protein sequence ID" value="KAL2104010.1"/>
    <property type="molecule type" value="Genomic_DNA"/>
</dbReference>
<evidence type="ECO:0000313" key="4">
    <source>
        <dbReference type="Proteomes" id="UP001591681"/>
    </source>
</evidence>
<comment type="caution">
    <text evidence="3">The sequence shown here is derived from an EMBL/GenBank/DDBJ whole genome shotgun (WGS) entry which is preliminary data.</text>
</comment>
<dbReference type="InterPro" id="IPR051656">
    <property type="entry name" value="LEM_domain"/>
</dbReference>
<keyword evidence="4" id="KW-1185">Reference proteome</keyword>
<feature type="domain" description="LEM" evidence="2">
    <location>
        <begin position="1"/>
        <end position="45"/>
    </location>
</feature>
<dbReference type="AlphaFoldDB" id="A0ABD1KXY2"/>
<dbReference type="PANTHER" id="PTHR12019">
    <property type="entry name" value="LAMINA-ASSOCIATED POLYPEPTIDE THYMOPOIETIN"/>
    <property type="match status" value="1"/>
</dbReference>
<protein>
    <recommendedName>
        <fullName evidence="2">LEM domain-containing protein</fullName>
    </recommendedName>
</protein>
<dbReference type="FunFam" id="1.10.720.40:FF:000001">
    <property type="entry name" value="LEM domain containing 2, isoform CRA_a"/>
    <property type="match status" value="1"/>
</dbReference>
<dbReference type="Pfam" id="PF03020">
    <property type="entry name" value="LEM"/>
    <property type="match status" value="1"/>
</dbReference>
<gene>
    <name evidence="3" type="ORF">ACEWY4_000878</name>
</gene>
<keyword evidence="1" id="KW-0472">Membrane</keyword>
<keyword evidence="1" id="KW-1133">Transmembrane helix</keyword>
<evidence type="ECO:0000256" key="1">
    <source>
        <dbReference type="SAM" id="Phobius"/>
    </source>
</evidence>
<dbReference type="Gene3D" id="1.10.720.40">
    <property type="match status" value="1"/>
</dbReference>
<evidence type="ECO:0000259" key="2">
    <source>
        <dbReference type="PROSITE" id="PS50954"/>
    </source>
</evidence>
<evidence type="ECO:0000313" key="3">
    <source>
        <dbReference type="EMBL" id="KAL2104010.1"/>
    </source>
</evidence>
<accession>A0ABD1KXY2</accession>
<dbReference type="InterPro" id="IPR011015">
    <property type="entry name" value="LEM/LEM-like_dom_sf"/>
</dbReference>